<organism evidence="8 9">
    <name type="scientific">Spizellomyces punctatus (strain DAOM BR117)</name>
    <dbReference type="NCBI Taxonomy" id="645134"/>
    <lineage>
        <taxon>Eukaryota</taxon>
        <taxon>Fungi</taxon>
        <taxon>Fungi incertae sedis</taxon>
        <taxon>Chytridiomycota</taxon>
        <taxon>Chytridiomycota incertae sedis</taxon>
        <taxon>Chytridiomycetes</taxon>
        <taxon>Spizellomycetales</taxon>
        <taxon>Spizellomycetaceae</taxon>
        <taxon>Spizellomyces</taxon>
    </lineage>
</organism>
<dbReference type="VEuPathDB" id="FungiDB:SPPG_01773"/>
<dbReference type="InterPro" id="IPR011011">
    <property type="entry name" value="Znf_FYVE_PHD"/>
</dbReference>
<dbReference type="RefSeq" id="XP_016610726.1">
    <property type="nucleotide sequence ID" value="XM_016750086.1"/>
</dbReference>
<evidence type="ECO:0000313" key="8">
    <source>
        <dbReference type="EMBL" id="KND02687.1"/>
    </source>
</evidence>
<dbReference type="EMBL" id="KQ257452">
    <property type="protein sequence ID" value="KND02687.1"/>
    <property type="molecule type" value="Genomic_DNA"/>
</dbReference>
<evidence type="ECO:0000256" key="5">
    <source>
        <dbReference type="ARBA" id="ARBA00023242"/>
    </source>
</evidence>
<dbReference type="InterPro" id="IPR001965">
    <property type="entry name" value="Znf_PHD"/>
</dbReference>
<dbReference type="AlphaFoldDB" id="A0A0L0HNN5"/>
<keyword evidence="3" id="KW-0863">Zinc-finger</keyword>
<dbReference type="OMA" id="MTWECLA"/>
<keyword evidence="5" id="KW-0539">Nucleus</keyword>
<dbReference type="PROSITE" id="PS01359">
    <property type="entry name" value="ZF_PHD_1"/>
    <property type="match status" value="1"/>
</dbReference>
<dbReference type="STRING" id="645134.A0A0L0HNN5"/>
<feature type="region of interest" description="Disordered" evidence="6">
    <location>
        <begin position="623"/>
        <end position="657"/>
    </location>
</feature>
<evidence type="ECO:0000259" key="7">
    <source>
        <dbReference type="PROSITE" id="PS50827"/>
    </source>
</evidence>
<evidence type="ECO:0000256" key="2">
    <source>
        <dbReference type="ARBA" id="ARBA00022723"/>
    </source>
</evidence>
<evidence type="ECO:0000256" key="3">
    <source>
        <dbReference type="ARBA" id="ARBA00022771"/>
    </source>
</evidence>
<gene>
    <name evidence="8" type="ORF">SPPG_01773</name>
</gene>
<dbReference type="PROSITE" id="PS50827">
    <property type="entry name" value="DDT"/>
    <property type="match status" value="1"/>
</dbReference>
<feature type="compositionally biased region" description="Basic and acidic residues" evidence="6">
    <location>
        <begin position="316"/>
        <end position="327"/>
    </location>
</feature>
<dbReference type="GO" id="GO:0031213">
    <property type="term" value="C:RSF complex"/>
    <property type="evidence" value="ECO:0007669"/>
    <property type="project" value="InterPro"/>
</dbReference>
<dbReference type="InterPro" id="IPR028938">
    <property type="entry name" value="Rsf1-like"/>
</dbReference>
<evidence type="ECO:0000313" key="9">
    <source>
        <dbReference type="Proteomes" id="UP000053201"/>
    </source>
</evidence>
<dbReference type="PANTHER" id="PTHR14296:SF3">
    <property type="entry name" value="DIKAR, ISOFORM F"/>
    <property type="match status" value="1"/>
</dbReference>
<dbReference type="eggNOG" id="KOG1472">
    <property type="taxonomic scope" value="Eukaryota"/>
</dbReference>
<comment type="subcellular location">
    <subcellularLocation>
        <location evidence="1">Nucleus</location>
    </subcellularLocation>
</comment>
<feature type="region of interest" description="Disordered" evidence="6">
    <location>
        <begin position="247"/>
        <end position="266"/>
    </location>
</feature>
<dbReference type="OrthoDB" id="303107at2759"/>
<keyword evidence="4" id="KW-0862">Zinc</keyword>
<dbReference type="Gene3D" id="3.30.40.10">
    <property type="entry name" value="Zinc/RING finger domain, C3HC4 (zinc finger)"/>
    <property type="match status" value="1"/>
</dbReference>
<sequence length="657" mass="73240">MPDGEGALQELRQYWEFAAVCQFLHLFHHALRLSEFSSDELEIHLTTCPVEEKLIDLHVRLLKSLVGPLAARQISTENWQTYLQKEFAKTHAHSDIFAQGVDYVDLPLRSKVLVLHSLCERQFDNAERFRASLNTEEETEWRVEHVGSDAKGNVYWLFDDNRLYKEAPAPTIGKSRNQKKGKLKSGNKNDLPWELICSSMEEWQSFPERFKKSRSAVEKEFYLFLIEDALPKVLADLENKEKQRRVQEAMNNRKRSSRLQVRELEKMEQERQEQLIREQREQERSRRSQLDRKQREELERQRRIEAREQRIMEREARLHGLREDKGHVINPSDEDACAREQTTSQPATRRKRKRHDEFEERWYFDCVCGVHGDNLDDGTPMIACGKCGVWQHIGCLAQAPGAKADDVDIQKWEALDYVCNRCARHGNQERARVVSHNAGISSRGSDIHEVGPQAGRGNPIGSIGNGVASSVGHNRAKTSAMAGHPNWISNYVHSPKGVVARTAAGPGPDEAPSSVTPFVNTALHPSLESMALPHPASPAYYQPYSATAVLPSGVAPPAHKAITASVATSGTDTASAAAFLASLAAGYKPRPGPAAVESFPAPVSLVPAQQPGPPLSSNLIGSTECATPFLRPGGVSSDSEMKQNGLPVSTTEQGKPL</sequence>
<dbReference type="GO" id="GO:0008270">
    <property type="term" value="F:zinc ion binding"/>
    <property type="evidence" value="ECO:0007669"/>
    <property type="project" value="UniProtKB-KW"/>
</dbReference>
<dbReference type="PANTHER" id="PTHR14296">
    <property type="entry name" value="REMODELING AND SPACING FACTOR 1"/>
    <property type="match status" value="1"/>
</dbReference>
<keyword evidence="2" id="KW-0479">Metal-binding</keyword>
<feature type="compositionally biased region" description="Polar residues" evidence="6">
    <location>
        <begin position="646"/>
        <end position="657"/>
    </location>
</feature>
<dbReference type="GeneID" id="27685411"/>
<feature type="domain" description="DDT" evidence="7">
    <location>
        <begin position="11"/>
        <end position="71"/>
    </location>
</feature>
<dbReference type="InterPro" id="IPR013083">
    <property type="entry name" value="Znf_RING/FYVE/PHD"/>
</dbReference>
<dbReference type="InterPro" id="IPR019786">
    <property type="entry name" value="Zinc_finger_PHD-type_CS"/>
</dbReference>
<keyword evidence="9" id="KW-1185">Reference proteome</keyword>
<accession>A0A0L0HNN5</accession>
<dbReference type="InterPro" id="IPR018501">
    <property type="entry name" value="DDT_dom"/>
</dbReference>
<name>A0A0L0HNN5_SPIPD</name>
<dbReference type="GO" id="GO:0006355">
    <property type="term" value="P:regulation of DNA-templated transcription"/>
    <property type="evidence" value="ECO:0007669"/>
    <property type="project" value="InterPro"/>
</dbReference>
<dbReference type="Proteomes" id="UP000053201">
    <property type="component" value="Unassembled WGS sequence"/>
</dbReference>
<evidence type="ECO:0000256" key="6">
    <source>
        <dbReference type="SAM" id="MobiDB-lite"/>
    </source>
</evidence>
<dbReference type="InParanoid" id="A0A0L0HNN5"/>
<proteinExistence type="predicted"/>
<dbReference type="SMART" id="SM00249">
    <property type="entry name" value="PHD"/>
    <property type="match status" value="1"/>
</dbReference>
<reference evidence="8 9" key="1">
    <citation type="submission" date="2009-08" db="EMBL/GenBank/DDBJ databases">
        <title>The Genome Sequence of Spizellomyces punctatus strain DAOM BR117.</title>
        <authorList>
            <consortium name="The Broad Institute Genome Sequencing Platform"/>
            <person name="Russ C."/>
            <person name="Cuomo C."/>
            <person name="Shea T."/>
            <person name="Young S.K."/>
            <person name="Zeng Q."/>
            <person name="Koehrsen M."/>
            <person name="Haas B."/>
            <person name="Borodovsky M."/>
            <person name="Guigo R."/>
            <person name="Alvarado L."/>
            <person name="Berlin A."/>
            <person name="Bochicchio J."/>
            <person name="Borenstein D."/>
            <person name="Chapman S."/>
            <person name="Chen Z."/>
            <person name="Engels R."/>
            <person name="Freedman E."/>
            <person name="Gellesch M."/>
            <person name="Goldberg J."/>
            <person name="Griggs A."/>
            <person name="Gujja S."/>
            <person name="Heiman D."/>
            <person name="Hepburn T."/>
            <person name="Howarth C."/>
            <person name="Jen D."/>
            <person name="Larson L."/>
            <person name="Lewis B."/>
            <person name="Mehta T."/>
            <person name="Park D."/>
            <person name="Pearson M."/>
            <person name="Roberts A."/>
            <person name="Saif S."/>
            <person name="Shenoy N."/>
            <person name="Sisk P."/>
            <person name="Stolte C."/>
            <person name="Sykes S."/>
            <person name="Thomson T."/>
            <person name="Walk T."/>
            <person name="White J."/>
            <person name="Yandava C."/>
            <person name="Burger G."/>
            <person name="Gray M.W."/>
            <person name="Holland P.W.H."/>
            <person name="King N."/>
            <person name="Lang F.B.F."/>
            <person name="Roger A.J."/>
            <person name="Ruiz-Trillo I."/>
            <person name="Lander E."/>
            <person name="Nusbaum C."/>
        </authorList>
    </citation>
    <scope>NUCLEOTIDE SEQUENCE [LARGE SCALE GENOMIC DNA]</scope>
    <source>
        <strain evidence="8 9">DAOM BR117</strain>
    </source>
</reference>
<feature type="region of interest" description="Disordered" evidence="6">
    <location>
        <begin position="316"/>
        <end position="354"/>
    </location>
</feature>
<protein>
    <recommendedName>
        <fullName evidence="7">DDT domain-containing protein</fullName>
    </recommendedName>
</protein>
<dbReference type="SUPFAM" id="SSF57903">
    <property type="entry name" value="FYVE/PHD zinc finger"/>
    <property type="match status" value="1"/>
</dbReference>
<feature type="region of interest" description="Disordered" evidence="6">
    <location>
        <begin position="274"/>
        <end position="299"/>
    </location>
</feature>
<evidence type="ECO:0000256" key="1">
    <source>
        <dbReference type="ARBA" id="ARBA00004123"/>
    </source>
</evidence>
<evidence type="ECO:0000256" key="4">
    <source>
        <dbReference type="ARBA" id="ARBA00022833"/>
    </source>
</evidence>